<dbReference type="Gene3D" id="2.60.200.20">
    <property type="match status" value="1"/>
</dbReference>
<protein>
    <submittedName>
        <fullName evidence="3">FHA domain-containing protein FhaA</fullName>
    </submittedName>
</protein>
<dbReference type="InterPro" id="IPR000253">
    <property type="entry name" value="FHA_dom"/>
</dbReference>
<dbReference type="KEGG" id="acaf:CA12_31190"/>
<sequence>MAAEFLLPRSEGRPLTVRLERDAVVGRGTDAGLRISSRRVSRSHCHLRVDGSVVRVRDLGSRNGTFVNGEGVGEEEIDVPLGGTLSIGGVTMKLVRAGDRSYRPDGAAMLAEAESHVSESDLSGGDLQDSPSGVVVGQEPAEELSDDSVLVSDSGTGFEQVNHGEARDRSDRPSPIRHPGVAAPPVAEPDPIVVEAPADDAAAEFEDAVETEEGLNFDEEEFASAEEEDDSGEMLLDEDDEPESRVTIGASGAESESAFGGDDGSETITEEDAAFDFLNDDDSGKADADSSALKALPGADAEDESSFAGFGDADDEDDVDSSLLGFLNDPK</sequence>
<dbReference type="InterPro" id="IPR008984">
    <property type="entry name" value="SMAD_FHA_dom_sf"/>
</dbReference>
<feature type="compositionally biased region" description="Acidic residues" evidence="1">
    <location>
        <begin position="197"/>
        <end position="242"/>
    </location>
</feature>
<evidence type="ECO:0000256" key="1">
    <source>
        <dbReference type="SAM" id="MobiDB-lite"/>
    </source>
</evidence>
<evidence type="ECO:0000313" key="3">
    <source>
        <dbReference type="EMBL" id="QDT17009.1"/>
    </source>
</evidence>
<organism evidence="3 4">
    <name type="scientific">Alienimonas californiensis</name>
    <dbReference type="NCBI Taxonomy" id="2527989"/>
    <lineage>
        <taxon>Bacteria</taxon>
        <taxon>Pseudomonadati</taxon>
        <taxon>Planctomycetota</taxon>
        <taxon>Planctomycetia</taxon>
        <taxon>Planctomycetales</taxon>
        <taxon>Planctomycetaceae</taxon>
        <taxon>Alienimonas</taxon>
    </lineage>
</organism>
<dbReference type="OrthoDB" id="277679at2"/>
<feature type="region of interest" description="Disordered" evidence="1">
    <location>
        <begin position="111"/>
        <end position="331"/>
    </location>
</feature>
<dbReference type="Pfam" id="PF00498">
    <property type="entry name" value="FHA"/>
    <property type="match status" value="1"/>
</dbReference>
<dbReference type="RefSeq" id="WP_145359918.1">
    <property type="nucleotide sequence ID" value="NZ_CP036265.1"/>
</dbReference>
<dbReference type="PROSITE" id="PS50006">
    <property type="entry name" value="FHA_DOMAIN"/>
    <property type="match status" value="1"/>
</dbReference>
<reference evidence="3 4" key="1">
    <citation type="submission" date="2019-02" db="EMBL/GenBank/DDBJ databases">
        <title>Deep-cultivation of Planctomycetes and their phenomic and genomic characterization uncovers novel biology.</title>
        <authorList>
            <person name="Wiegand S."/>
            <person name="Jogler M."/>
            <person name="Boedeker C."/>
            <person name="Pinto D."/>
            <person name="Vollmers J."/>
            <person name="Rivas-Marin E."/>
            <person name="Kohn T."/>
            <person name="Peeters S.H."/>
            <person name="Heuer A."/>
            <person name="Rast P."/>
            <person name="Oberbeckmann S."/>
            <person name="Bunk B."/>
            <person name="Jeske O."/>
            <person name="Meyerdierks A."/>
            <person name="Storesund J.E."/>
            <person name="Kallscheuer N."/>
            <person name="Luecker S."/>
            <person name="Lage O.M."/>
            <person name="Pohl T."/>
            <person name="Merkel B.J."/>
            <person name="Hornburger P."/>
            <person name="Mueller R.-W."/>
            <person name="Bruemmer F."/>
            <person name="Labrenz M."/>
            <person name="Spormann A.M."/>
            <person name="Op den Camp H."/>
            <person name="Overmann J."/>
            <person name="Amann R."/>
            <person name="Jetten M.S.M."/>
            <person name="Mascher T."/>
            <person name="Medema M.H."/>
            <person name="Devos D.P."/>
            <person name="Kaster A.-K."/>
            <person name="Ovreas L."/>
            <person name="Rohde M."/>
            <person name="Galperin M.Y."/>
            <person name="Jogler C."/>
        </authorList>
    </citation>
    <scope>NUCLEOTIDE SEQUENCE [LARGE SCALE GENOMIC DNA]</scope>
    <source>
        <strain evidence="3 4">CA12</strain>
    </source>
</reference>
<gene>
    <name evidence="3" type="primary">fhaA_2</name>
    <name evidence="3" type="ORF">CA12_31190</name>
</gene>
<feature type="compositionally biased region" description="Acidic residues" evidence="1">
    <location>
        <begin position="263"/>
        <end position="281"/>
    </location>
</feature>
<accession>A0A517PCB8</accession>
<proteinExistence type="predicted"/>
<dbReference type="AlphaFoldDB" id="A0A517PCB8"/>
<evidence type="ECO:0000259" key="2">
    <source>
        <dbReference type="PROSITE" id="PS50006"/>
    </source>
</evidence>
<dbReference type="SMART" id="SM00240">
    <property type="entry name" value="FHA"/>
    <property type="match status" value="1"/>
</dbReference>
<evidence type="ECO:0000313" key="4">
    <source>
        <dbReference type="Proteomes" id="UP000318741"/>
    </source>
</evidence>
<keyword evidence="4" id="KW-1185">Reference proteome</keyword>
<dbReference type="SUPFAM" id="SSF49879">
    <property type="entry name" value="SMAD/FHA domain"/>
    <property type="match status" value="1"/>
</dbReference>
<dbReference type="CDD" id="cd00060">
    <property type="entry name" value="FHA"/>
    <property type="match status" value="1"/>
</dbReference>
<dbReference type="Proteomes" id="UP000318741">
    <property type="component" value="Chromosome"/>
</dbReference>
<dbReference type="EMBL" id="CP036265">
    <property type="protein sequence ID" value="QDT17009.1"/>
    <property type="molecule type" value="Genomic_DNA"/>
</dbReference>
<feature type="domain" description="FHA" evidence="2">
    <location>
        <begin position="23"/>
        <end position="72"/>
    </location>
</feature>
<name>A0A517PCB8_9PLAN</name>
<feature type="compositionally biased region" description="Basic and acidic residues" evidence="1">
    <location>
        <begin position="162"/>
        <end position="174"/>
    </location>
</feature>